<organism evidence="1 2">
    <name type="scientific">Glomus cerebriforme</name>
    <dbReference type="NCBI Taxonomy" id="658196"/>
    <lineage>
        <taxon>Eukaryota</taxon>
        <taxon>Fungi</taxon>
        <taxon>Fungi incertae sedis</taxon>
        <taxon>Mucoromycota</taxon>
        <taxon>Glomeromycotina</taxon>
        <taxon>Glomeromycetes</taxon>
        <taxon>Glomerales</taxon>
        <taxon>Glomeraceae</taxon>
        <taxon>Glomus</taxon>
    </lineage>
</organism>
<name>A0A397SGM4_9GLOM</name>
<evidence type="ECO:0000313" key="1">
    <source>
        <dbReference type="EMBL" id="RIA84692.1"/>
    </source>
</evidence>
<keyword evidence="2" id="KW-1185">Reference proteome</keyword>
<comment type="caution">
    <text evidence="1">The sequence shown here is derived from an EMBL/GenBank/DDBJ whole genome shotgun (WGS) entry which is preliminary data.</text>
</comment>
<dbReference type="OrthoDB" id="270318at2759"/>
<gene>
    <name evidence="1" type="ORF">C1645_831885</name>
</gene>
<proteinExistence type="predicted"/>
<dbReference type="AlphaFoldDB" id="A0A397SGM4"/>
<evidence type="ECO:0000313" key="2">
    <source>
        <dbReference type="Proteomes" id="UP000265703"/>
    </source>
</evidence>
<dbReference type="STRING" id="658196.A0A397SGM4"/>
<dbReference type="EMBL" id="QKYT01000474">
    <property type="protein sequence ID" value="RIA84692.1"/>
    <property type="molecule type" value="Genomic_DNA"/>
</dbReference>
<sequence>MESLYDELKVKIFRYVNTLMSLILLDRSWYSISQDAHARVEWLIYKYVMQFGTQDHKLIEMKMRYKMSANNIVSNDSWATSLELSVFTKLMTEAHHQLKENIAIKGNDMELFHFLTAAVLIYPKIVKYWKQIGYQEICRDLNDIVMKGLVMLLFPQVPPTNWICPTPEIIAERLKGLNDLGFKLNDDIISDTIKLFESRFDMHYWRENIKFNLYNPR</sequence>
<dbReference type="Proteomes" id="UP000265703">
    <property type="component" value="Unassembled WGS sequence"/>
</dbReference>
<protein>
    <submittedName>
        <fullName evidence="1">Uncharacterized protein</fullName>
    </submittedName>
</protein>
<reference evidence="1 2" key="1">
    <citation type="submission" date="2018-06" db="EMBL/GenBank/DDBJ databases">
        <title>Comparative genomics reveals the genomic features of Rhizophagus irregularis, R. cerebriforme, R. diaphanum and Gigaspora rosea, and their symbiotic lifestyle signature.</title>
        <authorList>
            <person name="Morin E."/>
            <person name="San Clemente H."/>
            <person name="Chen E.C.H."/>
            <person name="De La Providencia I."/>
            <person name="Hainaut M."/>
            <person name="Kuo A."/>
            <person name="Kohler A."/>
            <person name="Murat C."/>
            <person name="Tang N."/>
            <person name="Roy S."/>
            <person name="Loubradou J."/>
            <person name="Henrissat B."/>
            <person name="Grigoriev I.V."/>
            <person name="Corradi N."/>
            <person name="Roux C."/>
            <person name="Martin F.M."/>
        </authorList>
    </citation>
    <scope>NUCLEOTIDE SEQUENCE [LARGE SCALE GENOMIC DNA]</scope>
    <source>
        <strain evidence="1 2">DAOM 227022</strain>
    </source>
</reference>
<accession>A0A397SGM4</accession>